<dbReference type="AlphaFoldDB" id="A0A4S5BMX7"/>
<feature type="transmembrane region" description="Helical" evidence="1">
    <location>
        <begin position="126"/>
        <end position="150"/>
    </location>
</feature>
<dbReference type="Pfam" id="PF04307">
    <property type="entry name" value="YdjM"/>
    <property type="match status" value="1"/>
</dbReference>
<feature type="transmembrane region" description="Helical" evidence="1">
    <location>
        <begin position="91"/>
        <end position="114"/>
    </location>
</feature>
<dbReference type="GO" id="GO:0016787">
    <property type="term" value="F:hydrolase activity"/>
    <property type="evidence" value="ECO:0007669"/>
    <property type="project" value="UniProtKB-KW"/>
</dbReference>
<proteinExistence type="predicted"/>
<accession>A0A4S5BMX7</accession>
<evidence type="ECO:0000313" key="3">
    <source>
        <dbReference type="Proteomes" id="UP000306236"/>
    </source>
</evidence>
<comment type="caution">
    <text evidence="2">The sequence shown here is derived from an EMBL/GenBank/DDBJ whole genome shotgun (WGS) entry which is preliminary data.</text>
</comment>
<gene>
    <name evidence="2" type="ORF">E8K88_12490</name>
</gene>
<dbReference type="PANTHER" id="PTHR40031:SF1">
    <property type="entry name" value="MEMBRANE-BOUND METAL-DEPENDENT HYDROLASE"/>
    <property type="match status" value="1"/>
</dbReference>
<dbReference type="OrthoDB" id="9781927at2"/>
<feature type="transmembrane region" description="Helical" evidence="1">
    <location>
        <begin position="63"/>
        <end position="79"/>
    </location>
</feature>
<name>A0A4S5BMX7_9BURK</name>
<keyword evidence="1" id="KW-1133">Transmembrane helix</keyword>
<dbReference type="InterPro" id="IPR007404">
    <property type="entry name" value="YdjM-like"/>
</dbReference>
<dbReference type="Proteomes" id="UP000306236">
    <property type="component" value="Unassembled WGS sequence"/>
</dbReference>
<feature type="transmembrane region" description="Helical" evidence="1">
    <location>
        <begin position="157"/>
        <end position="175"/>
    </location>
</feature>
<keyword evidence="1" id="KW-0472">Membrane</keyword>
<dbReference type="EMBL" id="SSWX01000016">
    <property type="protein sequence ID" value="THJ32245.1"/>
    <property type="molecule type" value="Genomic_DNA"/>
</dbReference>
<keyword evidence="2" id="KW-0378">Hydrolase</keyword>
<dbReference type="RefSeq" id="WP_136407004.1">
    <property type="nucleotide sequence ID" value="NZ_SSWX01000016.1"/>
</dbReference>
<dbReference type="InterPro" id="IPR053170">
    <property type="entry name" value="Transcription_regulator"/>
</dbReference>
<sequence length="351" mass="38443">MDSLSQAVLGASIVAAAVPATQRRLGLLAGAILGTVPDLDTLIVPLFTQAPVSLFTWHRGPSHALWLLLLLALLLWWALKKISPAVRQAPRAWLIATALALITHPLLDAFTVYGTQLWWPTSSSPVMWASLFIIDPLYTLPLLVGVLAVLLGGPKRWAFFTVVTGLVLSTAYIGWSHISRSISSHAVAHSLQQQGLGGAPYLLIATPFNTLLWRVVVITEQGHAVGYRSIFDGDKTLQLSHYPSQPALLQEQIAINPEVARLAWFTSGFINAEVRDRQLIINDLRMGTEGHFTFAFEVAQNVAPDGAAPQWQSHQVAPMVKRSGSMAAAMNKEWQATWGRIVQSWRERSAS</sequence>
<evidence type="ECO:0000313" key="2">
    <source>
        <dbReference type="EMBL" id="THJ32245.1"/>
    </source>
</evidence>
<dbReference type="PANTHER" id="PTHR40031">
    <property type="entry name" value="HYPOTHETICAL MEMBRANE SPANNING PROTEIN"/>
    <property type="match status" value="1"/>
</dbReference>
<reference evidence="2 3" key="1">
    <citation type="submission" date="2019-04" db="EMBL/GenBank/DDBJ databases">
        <title>Lampropedia sp YIM MLB12 draf genome.</title>
        <authorList>
            <person name="Wang Y.-X."/>
        </authorList>
    </citation>
    <scope>NUCLEOTIDE SEQUENCE [LARGE SCALE GENOMIC DNA]</scope>
    <source>
        <strain evidence="2 3">YIM MLB12</strain>
    </source>
</reference>
<keyword evidence="3" id="KW-1185">Reference proteome</keyword>
<organism evidence="2 3">
    <name type="scientific">Lampropedia aestuarii</name>
    <dbReference type="NCBI Taxonomy" id="2562762"/>
    <lineage>
        <taxon>Bacteria</taxon>
        <taxon>Pseudomonadati</taxon>
        <taxon>Pseudomonadota</taxon>
        <taxon>Betaproteobacteria</taxon>
        <taxon>Burkholderiales</taxon>
        <taxon>Comamonadaceae</taxon>
        <taxon>Lampropedia</taxon>
    </lineage>
</organism>
<evidence type="ECO:0000256" key="1">
    <source>
        <dbReference type="SAM" id="Phobius"/>
    </source>
</evidence>
<keyword evidence="1" id="KW-0812">Transmembrane</keyword>
<protein>
    <submittedName>
        <fullName evidence="2">Metal-dependent hydrolase</fullName>
    </submittedName>
</protein>